<evidence type="ECO:0000256" key="2">
    <source>
        <dbReference type="SAM" id="MobiDB-lite"/>
    </source>
</evidence>
<evidence type="ECO:0008006" key="5">
    <source>
        <dbReference type="Google" id="ProtNLM"/>
    </source>
</evidence>
<reference evidence="3 4" key="1">
    <citation type="submission" date="2019-09" db="EMBL/GenBank/DDBJ databases">
        <title>Nocardioides panacisoli sp. nov., isolated from the soil of a ginseng field.</title>
        <authorList>
            <person name="Cho C."/>
        </authorList>
    </citation>
    <scope>NUCLEOTIDE SEQUENCE [LARGE SCALE GENOMIC DNA]</scope>
    <source>
        <strain evidence="3 4">BN130099</strain>
    </source>
</reference>
<organism evidence="3 4">
    <name type="scientific">Nocardioides humilatus</name>
    <dbReference type="NCBI Taxonomy" id="2607660"/>
    <lineage>
        <taxon>Bacteria</taxon>
        <taxon>Bacillati</taxon>
        <taxon>Actinomycetota</taxon>
        <taxon>Actinomycetes</taxon>
        <taxon>Propionibacteriales</taxon>
        <taxon>Nocardioidaceae</taxon>
        <taxon>Nocardioides</taxon>
    </lineage>
</organism>
<dbReference type="InterPro" id="IPR011659">
    <property type="entry name" value="WD40"/>
</dbReference>
<dbReference type="PANTHER" id="PTHR36842">
    <property type="entry name" value="PROTEIN TOLB HOMOLOG"/>
    <property type="match status" value="1"/>
</dbReference>
<comment type="caution">
    <text evidence="3">The sequence shown here is derived from an EMBL/GenBank/DDBJ whole genome shotgun (WGS) entry which is preliminary data.</text>
</comment>
<dbReference type="EMBL" id="VUJV01000003">
    <property type="protein sequence ID" value="KAA1418550.1"/>
    <property type="molecule type" value="Genomic_DNA"/>
</dbReference>
<dbReference type="RefSeq" id="WP_149727890.1">
    <property type="nucleotide sequence ID" value="NZ_VUJV01000003.1"/>
</dbReference>
<evidence type="ECO:0000256" key="1">
    <source>
        <dbReference type="ARBA" id="ARBA00009820"/>
    </source>
</evidence>
<proteinExistence type="inferred from homology"/>
<protein>
    <recommendedName>
        <fullName evidence="5">WD40-like Beta Propeller Repeat</fullName>
    </recommendedName>
</protein>
<reference evidence="3 4" key="2">
    <citation type="submission" date="2019-09" db="EMBL/GenBank/DDBJ databases">
        <authorList>
            <person name="Jin C."/>
        </authorList>
    </citation>
    <scope>NUCLEOTIDE SEQUENCE [LARGE SCALE GENOMIC DNA]</scope>
    <source>
        <strain evidence="3 4">BN130099</strain>
    </source>
</reference>
<dbReference type="Proteomes" id="UP000325003">
    <property type="component" value="Unassembled WGS sequence"/>
</dbReference>
<name>A0A5B1LFJ4_9ACTN</name>
<gene>
    <name evidence="3" type="ORF">F0U44_08560</name>
</gene>
<dbReference type="PANTHER" id="PTHR36842:SF1">
    <property type="entry name" value="PROTEIN TOLB"/>
    <property type="match status" value="1"/>
</dbReference>
<sequence length="549" mass="59085">MSRTRSAVAAVAASTVLVLVPAVTDVTSAPASAVTGRVNQLQVPGTVEVDQKVTITGTIGRGKRGVQLQIRPDGTRTWNTVGRTSTNAQGAFVFASHVFRHAPANPLPKPMDVRVYAPSAGDRPADTTVVKRVRVVNPRPGTLGPLSLVSVGSDERLGDGTSGENGYTTSGDGRYVVFDSNASWTDPTRKRLFLQVFLRDRVAGTTTLVSRALDGRQPRGHSFVPFISADGTWVVFWSEAAGLVKNDSNGRGDMFWWNRETGRITMVKGLPADTKNRGVRPLALSADGRFLAFASNRPDLAPAPKDGSMDLYVLDRQSGIAEQMPTPPTDPGLGIDEMFAVSMSDDGRYVAYAVDVDERDPWDYVDNRELVFVDRTLGTTRSIPMDPAGIRGANDDLDVRATWMSADGGVVAYSAPVADGDSYATNDTAVYLWHSSTGEAEMMPGTFFNGSGETGRLLRPSLSADTRYVALRISAGYDTYLYRVDTAAGTAEELVTYRPGSHGYTPNWGDPVITADGSTVMFGLDAREAYVPHDVNEVRDVFAWVADPG</sequence>
<keyword evidence="4" id="KW-1185">Reference proteome</keyword>
<feature type="region of interest" description="Disordered" evidence="2">
    <location>
        <begin position="147"/>
        <end position="168"/>
    </location>
</feature>
<dbReference type="AlphaFoldDB" id="A0A5B1LFJ4"/>
<dbReference type="Gene3D" id="2.120.10.30">
    <property type="entry name" value="TolB, C-terminal domain"/>
    <property type="match status" value="1"/>
</dbReference>
<dbReference type="SUPFAM" id="SSF82171">
    <property type="entry name" value="DPP6 N-terminal domain-like"/>
    <property type="match status" value="1"/>
</dbReference>
<dbReference type="Pfam" id="PF07676">
    <property type="entry name" value="PD40"/>
    <property type="match status" value="1"/>
</dbReference>
<accession>A0A5B1LFJ4</accession>
<evidence type="ECO:0000313" key="3">
    <source>
        <dbReference type="EMBL" id="KAA1418550.1"/>
    </source>
</evidence>
<evidence type="ECO:0000313" key="4">
    <source>
        <dbReference type="Proteomes" id="UP000325003"/>
    </source>
</evidence>
<comment type="similarity">
    <text evidence="1">Belongs to the TolB family.</text>
</comment>
<dbReference type="InterPro" id="IPR011042">
    <property type="entry name" value="6-blade_b-propeller_TolB-like"/>
</dbReference>